<feature type="transmembrane region" description="Helical" evidence="1">
    <location>
        <begin position="126"/>
        <end position="148"/>
    </location>
</feature>
<evidence type="ECO:0000256" key="1">
    <source>
        <dbReference type="SAM" id="Phobius"/>
    </source>
</evidence>
<feature type="transmembrane region" description="Helical" evidence="1">
    <location>
        <begin position="68"/>
        <end position="92"/>
    </location>
</feature>
<name>K6G873_9GAMM</name>
<dbReference type="Pfam" id="PF19700">
    <property type="entry name" value="DUF6198"/>
    <property type="match status" value="1"/>
</dbReference>
<feature type="transmembrane region" description="Helical" evidence="1">
    <location>
        <begin position="99"/>
        <end position="120"/>
    </location>
</feature>
<feature type="transmembrane region" description="Helical" evidence="1">
    <location>
        <begin position="169"/>
        <end position="190"/>
    </location>
</feature>
<feature type="transmembrane region" description="Helical" evidence="1">
    <location>
        <begin position="32"/>
        <end position="56"/>
    </location>
</feature>
<accession>K6G873</accession>
<keyword evidence="1" id="KW-0812">Transmembrane</keyword>
<dbReference type="EMBL" id="AMWX01000001">
    <property type="protein sequence ID" value="EKO37309.1"/>
    <property type="molecule type" value="Genomic_DNA"/>
</dbReference>
<evidence type="ECO:0000313" key="2">
    <source>
        <dbReference type="EMBL" id="EKO37309.1"/>
    </source>
</evidence>
<evidence type="ECO:0000313" key="3">
    <source>
        <dbReference type="Proteomes" id="UP000010310"/>
    </source>
</evidence>
<dbReference type="PANTHER" id="PTHR40078:SF1">
    <property type="entry name" value="INTEGRAL MEMBRANE PROTEIN"/>
    <property type="match status" value="1"/>
</dbReference>
<reference evidence="2 3" key="1">
    <citation type="submission" date="2012-09" db="EMBL/GenBank/DDBJ databases">
        <authorList>
            <person name="Dupont C.L."/>
            <person name="Rusch D.B."/>
            <person name="Lombardo M.-J."/>
            <person name="Novotny M."/>
            <person name="Yee-Greenbaum J."/>
            <person name="Laskin R."/>
        </authorList>
    </citation>
    <scope>NUCLEOTIDE SEQUENCE [LARGE SCALE GENOMIC DNA]</scope>
    <source>
        <strain evidence="2">SAR86E</strain>
    </source>
</reference>
<organism evidence="2 3">
    <name type="scientific">SAR86 cluster bacterium SAR86E</name>
    <dbReference type="NCBI Taxonomy" id="1208365"/>
    <lineage>
        <taxon>Bacteria</taxon>
        <taxon>Pseudomonadati</taxon>
        <taxon>Pseudomonadota</taxon>
        <taxon>Gammaproteobacteria</taxon>
        <taxon>SAR86 cluster</taxon>
    </lineage>
</organism>
<protein>
    <submittedName>
        <fullName evidence="2">Membrane protein, PF02588 family</fullName>
    </submittedName>
</protein>
<proteinExistence type="predicted"/>
<gene>
    <name evidence="2" type="ORF">B273_0348</name>
</gene>
<dbReference type="Proteomes" id="UP000010310">
    <property type="component" value="Unassembled WGS sequence"/>
</dbReference>
<dbReference type="InterPro" id="IPR038750">
    <property type="entry name" value="YczE/YyaS-like"/>
</dbReference>
<keyword evidence="3" id="KW-1185">Reference proteome</keyword>
<dbReference type="AlphaFoldDB" id="K6G873"/>
<keyword evidence="1" id="KW-0472">Membrane</keyword>
<keyword evidence="1" id="KW-1133">Transmembrane helix</keyword>
<dbReference type="STRING" id="1208365.B273_0348"/>
<dbReference type="PANTHER" id="PTHR40078">
    <property type="entry name" value="INTEGRAL MEMBRANE PROTEIN-RELATED"/>
    <property type="match status" value="1"/>
</dbReference>
<feature type="transmembrane region" description="Helical" evidence="1">
    <location>
        <begin position="196"/>
        <end position="216"/>
    </location>
</feature>
<sequence>MVKNSMKIFSVKSVPITAWSSKKPLNFSPEPLTIFMLCIGLVLFGLGESLIITAAIGMSPWTVLADGLSVVTELSIGALTFLISLAVLLLWIPLRQKAGIGTILNVVIIAAVIEWSLPYLPHPEEFFLQIFQAIIGTLIVGLSSGLYLTSNLGPGPRDGLMTGFQRVSGLPIALVRVFLEISVITVGWLLGGSIGVATVIFAFGVGPSVSMGLYFFQFFQKNTKD</sequence>
<comment type="caution">
    <text evidence="2">The sequence shown here is derived from an EMBL/GenBank/DDBJ whole genome shotgun (WGS) entry which is preliminary data.</text>
</comment>